<dbReference type="AlphaFoldDB" id="A0A7W6RBI3"/>
<sequence>MSIPQRPGGSPDRSNPSDRPARGKKRAAGPTSGPASHQGVSLTARLRNHFFAGILVTAPAAITFFVAWKFIEFVDQQVANMIPDQYHLDFSVPGLGLLVMVALLIMIGAFATGLVGRILFRSGERLLNRMPLIRSIYGALKQILETVLAQQSTAFRQVVLVEYPRRGIWAIAFITGVTEGEVQNLTAQECVNVFLPTTPNPTSGFLLFLPREDIVVLNMSVEDGIKMVISGGIVTPPDRRPEEVRRVPLVSATPDMDPGTARKITPRTDKDTADAAMGAGTTGPDSARV</sequence>
<evidence type="ECO:0000256" key="1">
    <source>
        <dbReference type="SAM" id="MobiDB-lite"/>
    </source>
</evidence>
<name>A0A7W6RBI3_9PROT</name>
<feature type="region of interest" description="Disordered" evidence="1">
    <location>
        <begin position="251"/>
        <end position="289"/>
    </location>
</feature>
<reference evidence="3 4" key="1">
    <citation type="submission" date="2020-08" db="EMBL/GenBank/DDBJ databases">
        <title>Genome sequencing of Purple Non-Sulfur Bacteria from various extreme environments.</title>
        <authorList>
            <person name="Mayer M."/>
        </authorList>
    </citation>
    <scope>NUCLEOTIDE SEQUENCE [LARGE SCALE GENOMIC DNA]</scope>
    <source>
        <strain evidence="3 4">JA131</strain>
    </source>
</reference>
<gene>
    <name evidence="3" type="ORF">GGD89_001099</name>
</gene>
<feature type="transmembrane region" description="Helical" evidence="2">
    <location>
        <begin position="50"/>
        <end position="71"/>
    </location>
</feature>
<keyword evidence="4" id="KW-1185">Reference proteome</keyword>
<organism evidence="3 4">
    <name type="scientific">Roseospira visakhapatnamensis</name>
    <dbReference type="NCBI Taxonomy" id="390880"/>
    <lineage>
        <taxon>Bacteria</taxon>
        <taxon>Pseudomonadati</taxon>
        <taxon>Pseudomonadota</taxon>
        <taxon>Alphaproteobacteria</taxon>
        <taxon>Rhodospirillales</taxon>
        <taxon>Rhodospirillaceae</taxon>
        <taxon>Roseospira</taxon>
    </lineage>
</organism>
<keyword evidence="2" id="KW-0472">Membrane</keyword>
<dbReference type="RefSeq" id="WP_184043101.1">
    <property type="nucleotide sequence ID" value="NZ_JACIGK010000006.1"/>
</dbReference>
<dbReference type="Proteomes" id="UP000554286">
    <property type="component" value="Unassembled WGS sequence"/>
</dbReference>
<feature type="region of interest" description="Disordered" evidence="1">
    <location>
        <begin position="1"/>
        <end position="38"/>
    </location>
</feature>
<evidence type="ECO:0000313" key="4">
    <source>
        <dbReference type="Proteomes" id="UP000554286"/>
    </source>
</evidence>
<evidence type="ECO:0000256" key="2">
    <source>
        <dbReference type="SAM" id="Phobius"/>
    </source>
</evidence>
<dbReference type="InterPro" id="IPR007462">
    <property type="entry name" value="COV1-like"/>
</dbReference>
<feature type="transmembrane region" description="Helical" evidence="2">
    <location>
        <begin position="91"/>
        <end position="120"/>
    </location>
</feature>
<protein>
    <submittedName>
        <fullName evidence="3">Putative membrane protein</fullName>
    </submittedName>
</protein>
<evidence type="ECO:0000313" key="3">
    <source>
        <dbReference type="EMBL" id="MBB4265480.1"/>
    </source>
</evidence>
<keyword evidence="2" id="KW-0812">Transmembrane</keyword>
<dbReference type="PANTHER" id="PTHR31876">
    <property type="entry name" value="COV-LIKE PROTEIN 1"/>
    <property type="match status" value="1"/>
</dbReference>
<dbReference type="PANTHER" id="PTHR31876:SF26">
    <property type="entry name" value="PROTEIN LIKE COV 2"/>
    <property type="match status" value="1"/>
</dbReference>
<keyword evidence="2" id="KW-1133">Transmembrane helix</keyword>
<dbReference type="EMBL" id="JACIGK010000006">
    <property type="protein sequence ID" value="MBB4265480.1"/>
    <property type="molecule type" value="Genomic_DNA"/>
</dbReference>
<feature type="compositionally biased region" description="Low complexity" evidence="1">
    <location>
        <begin position="274"/>
        <end position="289"/>
    </location>
</feature>
<dbReference type="Pfam" id="PF04367">
    <property type="entry name" value="DUF502"/>
    <property type="match status" value="1"/>
</dbReference>
<accession>A0A7W6RBI3</accession>
<proteinExistence type="predicted"/>
<comment type="caution">
    <text evidence="3">The sequence shown here is derived from an EMBL/GenBank/DDBJ whole genome shotgun (WGS) entry which is preliminary data.</text>
</comment>